<name>A0A194S152_RHOGW</name>
<evidence type="ECO:0000313" key="10">
    <source>
        <dbReference type="EMBL" id="KPV74270.1"/>
    </source>
</evidence>
<feature type="transmembrane region" description="Helical" evidence="8">
    <location>
        <begin position="498"/>
        <end position="524"/>
    </location>
</feature>
<evidence type="ECO:0000256" key="4">
    <source>
        <dbReference type="ARBA" id="ARBA00015388"/>
    </source>
</evidence>
<dbReference type="GeneID" id="28972737"/>
<dbReference type="Pfam" id="PF04515">
    <property type="entry name" value="Choline_transpo"/>
    <property type="match status" value="1"/>
</dbReference>
<dbReference type="GO" id="GO:0005886">
    <property type="term" value="C:plasma membrane"/>
    <property type="evidence" value="ECO:0007669"/>
    <property type="project" value="UniProtKB-SubCell"/>
</dbReference>
<comment type="subcellular location">
    <subcellularLocation>
        <location evidence="8">Cell membrane</location>
        <topology evidence="8">Multi-pass membrane protein</topology>
    </subcellularLocation>
    <subcellularLocation>
        <location evidence="2">Membrane</location>
        <topology evidence="2">Multi-pass membrane protein</topology>
    </subcellularLocation>
</comment>
<feature type="transmembrane region" description="Helical" evidence="8">
    <location>
        <begin position="218"/>
        <end position="237"/>
    </location>
</feature>
<feature type="transmembrane region" description="Helical" evidence="8">
    <location>
        <begin position="163"/>
        <end position="186"/>
    </location>
</feature>
<feature type="transmembrane region" description="Helical" evidence="8">
    <location>
        <begin position="466"/>
        <end position="486"/>
    </location>
</feature>
<dbReference type="Proteomes" id="UP000053890">
    <property type="component" value="Unassembled WGS sequence"/>
</dbReference>
<evidence type="ECO:0000256" key="5">
    <source>
        <dbReference type="ARBA" id="ARBA00022692"/>
    </source>
</evidence>
<dbReference type="RefSeq" id="XP_018270319.1">
    <property type="nucleotide sequence ID" value="XM_018412288.1"/>
</dbReference>
<evidence type="ECO:0000256" key="2">
    <source>
        <dbReference type="ARBA" id="ARBA00004141"/>
    </source>
</evidence>
<evidence type="ECO:0000256" key="3">
    <source>
        <dbReference type="ARBA" id="ARBA00007168"/>
    </source>
</evidence>
<feature type="transmembrane region" description="Helical" evidence="8">
    <location>
        <begin position="193"/>
        <end position="212"/>
    </location>
</feature>
<dbReference type="AlphaFoldDB" id="A0A194S152"/>
<comment type="function">
    <text evidence="1 8">Probably involved in transport through the plasma membrane.</text>
</comment>
<evidence type="ECO:0000256" key="7">
    <source>
        <dbReference type="ARBA" id="ARBA00023136"/>
    </source>
</evidence>
<comment type="similarity">
    <text evidence="3 8">Belongs to the CTL (choline transporter-like) family.</text>
</comment>
<keyword evidence="6 8" id="KW-1133">Transmembrane helix</keyword>
<dbReference type="STRING" id="578459.A0A194S152"/>
<dbReference type="EMBL" id="KQ474080">
    <property type="protein sequence ID" value="KPV74270.1"/>
    <property type="molecule type" value="Genomic_DNA"/>
</dbReference>
<proteinExistence type="inferred from homology"/>
<evidence type="ECO:0000256" key="9">
    <source>
        <dbReference type="SAM" id="MobiDB-lite"/>
    </source>
</evidence>
<evidence type="ECO:0000256" key="1">
    <source>
        <dbReference type="ARBA" id="ARBA00002957"/>
    </source>
</evidence>
<accession>A0A194S152</accession>
<evidence type="ECO:0000256" key="8">
    <source>
        <dbReference type="RuleBase" id="RU368066"/>
    </source>
</evidence>
<evidence type="ECO:0000256" key="6">
    <source>
        <dbReference type="ARBA" id="ARBA00022989"/>
    </source>
</evidence>
<protein>
    <recommendedName>
        <fullName evidence="4 8">Protein PNS1</fullName>
    </recommendedName>
</protein>
<dbReference type="InterPro" id="IPR007603">
    <property type="entry name" value="Choline_transptr-like"/>
</dbReference>
<organism evidence="10 11">
    <name type="scientific">Rhodotorula graminis (strain WP1)</name>
    <dbReference type="NCBI Taxonomy" id="578459"/>
    <lineage>
        <taxon>Eukaryota</taxon>
        <taxon>Fungi</taxon>
        <taxon>Dikarya</taxon>
        <taxon>Basidiomycota</taxon>
        <taxon>Pucciniomycotina</taxon>
        <taxon>Microbotryomycetes</taxon>
        <taxon>Sporidiobolales</taxon>
        <taxon>Sporidiobolaceae</taxon>
        <taxon>Rhodotorula</taxon>
    </lineage>
</organism>
<sequence>MQYARESPYPEAGFVQPSQPPPASHPPAMQHAPNYGYGGGSGFAAPQGQPPSNQYGGGGYAPPPQGQYGGGGQAQQYYQEAQQPAGQQKYNAPPPPQQQQVGLEGKFDDAAKPKWNDLIFALLFLAQLGAFIAIAVISLRALPASEDGGGLGNSDGSSVTLNASMAWLLSIICGAGLAFSILLLVLVRAFTKVILEISLFLAVAMSVAYAVYLWIERYWSGAIIFTVFAVLSLLAYPGMRRRIPLSKQLLIFVLAIAKAHPSVYVIALTGTVLVTLYSVFWSISVVGIYQKWSPDAEGSGTSGGQSSSGALIGLMVFAVFNYYYTTQFLTNLFLTTEAGIFGAHYYGGAEAKGVSWGAFKRASTYSFGSIAFGSLIVALLDLLRAFFQLLRSYESSEGNMIGAAIACCAQCCVGIISNLVEYFNRYAYIQIALYGKPYIAAAKDTWRLFRDRGITVLINDCLVNNIWTFGSYAVGGLCSIIAFAYLQTVQPSYIEGNSGLKAVVMGYSFITGFFICHSLGYGAISSGVSTIFVGLAEDPEVLAIRDPVLFELIRQAYPQVVTSV</sequence>
<keyword evidence="7 8" id="KW-0472">Membrane</keyword>
<feature type="compositionally biased region" description="Low complexity" evidence="9">
    <location>
        <begin position="74"/>
        <end position="88"/>
    </location>
</feature>
<feature type="region of interest" description="Disordered" evidence="9">
    <location>
        <begin position="1"/>
        <end position="102"/>
    </location>
</feature>
<dbReference type="PANTHER" id="PTHR12385:SF4">
    <property type="entry name" value="PROTEIN PNS1"/>
    <property type="match status" value="1"/>
</dbReference>
<feature type="transmembrane region" description="Helical" evidence="8">
    <location>
        <begin position="365"/>
        <end position="387"/>
    </location>
</feature>
<evidence type="ECO:0000313" key="11">
    <source>
        <dbReference type="Proteomes" id="UP000053890"/>
    </source>
</evidence>
<feature type="transmembrane region" description="Helical" evidence="8">
    <location>
        <begin position="118"/>
        <end position="143"/>
    </location>
</feature>
<dbReference type="PANTHER" id="PTHR12385">
    <property type="entry name" value="CHOLINE TRANSPORTER-LIKE (SLC FAMILY 44)"/>
    <property type="match status" value="1"/>
</dbReference>
<keyword evidence="5 8" id="KW-0812">Transmembrane</keyword>
<keyword evidence="11" id="KW-1185">Reference proteome</keyword>
<dbReference type="OrthoDB" id="44736at2759"/>
<gene>
    <name evidence="10" type="ORF">RHOBADRAFT_15966</name>
</gene>
<dbReference type="OMA" id="DTIFVAM"/>
<feature type="transmembrane region" description="Helical" evidence="8">
    <location>
        <begin position="304"/>
        <end position="324"/>
    </location>
</feature>
<reference evidence="10 11" key="1">
    <citation type="journal article" date="2015" name="Front. Microbiol.">
        <title>Genome sequence of the plant growth promoting endophytic yeast Rhodotorula graminis WP1.</title>
        <authorList>
            <person name="Firrincieli A."/>
            <person name="Otillar R."/>
            <person name="Salamov A."/>
            <person name="Schmutz J."/>
            <person name="Khan Z."/>
            <person name="Redman R.S."/>
            <person name="Fleck N.D."/>
            <person name="Lindquist E."/>
            <person name="Grigoriev I.V."/>
            <person name="Doty S.L."/>
        </authorList>
    </citation>
    <scope>NUCLEOTIDE SEQUENCE [LARGE SCALE GENOMIC DNA]</scope>
    <source>
        <strain evidence="10 11">WP1</strain>
    </source>
</reference>
<feature type="transmembrane region" description="Helical" evidence="8">
    <location>
        <begin position="399"/>
        <end position="420"/>
    </location>
</feature>
<dbReference type="GO" id="GO:0022857">
    <property type="term" value="F:transmembrane transporter activity"/>
    <property type="evidence" value="ECO:0007669"/>
    <property type="project" value="UniProtKB-UniRule"/>
</dbReference>